<dbReference type="GO" id="GO:0005737">
    <property type="term" value="C:cytoplasm"/>
    <property type="evidence" value="ECO:0007669"/>
    <property type="project" value="TreeGrafter"/>
</dbReference>
<dbReference type="FunFam" id="3.40.605.10:FF:000004">
    <property type="entry name" value="Aldehyde dehydrogenase"/>
    <property type="match status" value="1"/>
</dbReference>
<evidence type="ECO:0000313" key="10">
    <source>
        <dbReference type="Proteomes" id="UP000248688"/>
    </source>
</evidence>
<protein>
    <recommendedName>
        <fullName evidence="4">Aldehyde dehydrogenase</fullName>
    </recommendedName>
</protein>
<dbReference type="SUPFAM" id="SSF53720">
    <property type="entry name" value="ALDH-like"/>
    <property type="match status" value="1"/>
</dbReference>
<reference evidence="9 10" key="1">
    <citation type="submission" date="2018-06" db="EMBL/GenBank/DDBJ databases">
        <title>Echinicola strongylocentroti sp. nov., isolated from a sea urchin Strongylocentrotus intermedius.</title>
        <authorList>
            <person name="Bae S.S."/>
        </authorList>
    </citation>
    <scope>NUCLEOTIDE SEQUENCE [LARGE SCALE GENOMIC DNA]</scope>
    <source>
        <strain evidence="9 10">MEBiC08714</strain>
    </source>
</reference>
<dbReference type="Proteomes" id="UP000248688">
    <property type="component" value="Chromosome"/>
</dbReference>
<dbReference type="PROSITE" id="PS00070">
    <property type="entry name" value="ALDEHYDE_DEHYDR_CYS"/>
    <property type="match status" value="1"/>
</dbReference>
<dbReference type="PIRSF" id="PIRSF036492">
    <property type="entry name" value="ALDH"/>
    <property type="match status" value="1"/>
</dbReference>
<dbReference type="GO" id="GO:0004029">
    <property type="term" value="F:aldehyde dehydrogenase (NAD+) activity"/>
    <property type="evidence" value="ECO:0007669"/>
    <property type="project" value="TreeGrafter"/>
</dbReference>
<dbReference type="PROSITE" id="PS00687">
    <property type="entry name" value="ALDEHYDE_DEHYDR_GLU"/>
    <property type="match status" value="1"/>
</dbReference>
<dbReference type="InterPro" id="IPR016163">
    <property type="entry name" value="Ald_DH_C"/>
</dbReference>
<organism evidence="9 10">
    <name type="scientific">Echinicola strongylocentroti</name>
    <dbReference type="NCBI Taxonomy" id="1795355"/>
    <lineage>
        <taxon>Bacteria</taxon>
        <taxon>Pseudomonadati</taxon>
        <taxon>Bacteroidota</taxon>
        <taxon>Cytophagia</taxon>
        <taxon>Cytophagales</taxon>
        <taxon>Cyclobacteriaceae</taxon>
        <taxon>Echinicola</taxon>
    </lineage>
</organism>
<dbReference type="PANTHER" id="PTHR43570:SF20">
    <property type="entry name" value="ALDEHYDE DEHYDROGENASE ALDX-RELATED"/>
    <property type="match status" value="1"/>
</dbReference>
<keyword evidence="2 4" id="KW-0560">Oxidoreductase</keyword>
<dbReference type="AlphaFoldDB" id="A0A2Z4IK24"/>
<dbReference type="InterPro" id="IPR016161">
    <property type="entry name" value="Ald_DH/histidinol_DH"/>
</dbReference>
<dbReference type="InterPro" id="IPR016160">
    <property type="entry name" value="Ald_DH_CS_CYS"/>
</dbReference>
<dbReference type="EMBL" id="CP030041">
    <property type="protein sequence ID" value="AWW31049.1"/>
    <property type="molecule type" value="Genomic_DNA"/>
</dbReference>
<feature type="active site" evidence="5 6">
    <location>
        <position position="208"/>
    </location>
</feature>
<dbReference type="PANTHER" id="PTHR43570">
    <property type="entry name" value="ALDEHYDE DEHYDROGENASE"/>
    <property type="match status" value="1"/>
</dbReference>
<dbReference type="Pfam" id="PF00171">
    <property type="entry name" value="Aldedh"/>
    <property type="match status" value="1"/>
</dbReference>
<dbReference type="InterPro" id="IPR016162">
    <property type="entry name" value="Ald_DH_N"/>
</dbReference>
<evidence type="ECO:0000256" key="1">
    <source>
        <dbReference type="ARBA" id="ARBA00009986"/>
    </source>
</evidence>
<dbReference type="InterPro" id="IPR015590">
    <property type="entry name" value="Aldehyde_DH_dom"/>
</dbReference>
<dbReference type="GO" id="GO:0006081">
    <property type="term" value="P:aldehyde metabolic process"/>
    <property type="evidence" value="ECO:0007669"/>
    <property type="project" value="InterPro"/>
</dbReference>
<dbReference type="InterPro" id="IPR012394">
    <property type="entry name" value="Aldehyde_DH_NAD(P)"/>
</dbReference>
<evidence type="ECO:0000313" key="9">
    <source>
        <dbReference type="EMBL" id="AWW31049.1"/>
    </source>
</evidence>
<feature type="domain" description="Aldehyde dehydrogenase" evidence="8">
    <location>
        <begin position="6"/>
        <end position="434"/>
    </location>
</feature>
<evidence type="ECO:0000259" key="8">
    <source>
        <dbReference type="Pfam" id="PF00171"/>
    </source>
</evidence>
<evidence type="ECO:0000256" key="3">
    <source>
        <dbReference type="ARBA" id="ARBA00023027"/>
    </source>
</evidence>
<dbReference type="KEGG" id="est:DN752_13460"/>
<keyword evidence="3" id="KW-0520">NAD</keyword>
<dbReference type="FunFam" id="3.40.309.10:FF:000003">
    <property type="entry name" value="Aldehyde dehydrogenase"/>
    <property type="match status" value="1"/>
</dbReference>
<feature type="active site" evidence="5">
    <location>
        <position position="242"/>
    </location>
</feature>
<gene>
    <name evidence="9" type="ORF">DN752_13460</name>
</gene>
<dbReference type="OrthoDB" id="9762913at2"/>
<proteinExistence type="inferred from homology"/>
<dbReference type="InterPro" id="IPR029510">
    <property type="entry name" value="Ald_DH_CS_GLU"/>
</dbReference>
<dbReference type="Gene3D" id="3.40.605.10">
    <property type="entry name" value="Aldehyde Dehydrogenase, Chain A, domain 1"/>
    <property type="match status" value="1"/>
</dbReference>
<name>A0A2Z4IK24_9BACT</name>
<evidence type="ECO:0000256" key="4">
    <source>
        <dbReference type="PIRNR" id="PIRNR036492"/>
    </source>
</evidence>
<evidence type="ECO:0000256" key="7">
    <source>
        <dbReference type="RuleBase" id="RU003345"/>
    </source>
</evidence>
<sequence length="469" mass="52030">MTKEIIHAQKVKAKKNQQSTLSNRTKKLEQLKEWIRTNQKEIDKALYADLHKPAAEVVVVETSFVIMEINLAIKNLKKWTAPQKVKSPFHMLGTQAYIQAEPKGAALIISPWNYPFNLSVAPLVSAIAAGCSVTLKPSEHSPHTSALLRRMVTELFVPEDVAIYEGGISITQELLEQPFDHVFFTGSTQVGKIVMKAASKHLASVTLELGGKSPVIIDQAFDLKDAAKKIALARFINSGQSCIAPDYLFVHESQKEEFIAELNHQVNHMYNSNAKGFAKHKDYGRIINSQHTVRLQSLLDDAKEKGGHVEFGGECSLDNCFMEPTVVSHVSEDMLLMKEEIFGPILPIITYHQLDDVLHLIQLKPKPLAVYLFSTDDNVTELTRKHTSSGALVVNDCAIQFMHNELPFGGIGASGMGRSHGHAGFLGFSNEKSILIQRTGKTLPKLLYPPYGLKTAGIIKALMKWVMRS</sequence>
<evidence type="ECO:0000256" key="2">
    <source>
        <dbReference type="ARBA" id="ARBA00023002"/>
    </source>
</evidence>
<dbReference type="Gene3D" id="3.40.309.10">
    <property type="entry name" value="Aldehyde Dehydrogenase, Chain A, domain 2"/>
    <property type="match status" value="1"/>
</dbReference>
<dbReference type="RefSeq" id="WP_112784426.1">
    <property type="nucleotide sequence ID" value="NZ_CP030041.1"/>
</dbReference>
<evidence type="ECO:0000256" key="5">
    <source>
        <dbReference type="PIRSR" id="PIRSR036492-1"/>
    </source>
</evidence>
<accession>A0A2Z4IK24</accession>
<comment type="similarity">
    <text evidence="1 4 7">Belongs to the aldehyde dehydrogenase family.</text>
</comment>
<keyword evidence="10" id="KW-1185">Reference proteome</keyword>
<evidence type="ECO:0000256" key="6">
    <source>
        <dbReference type="PROSITE-ProRule" id="PRU10007"/>
    </source>
</evidence>